<reference evidence="2 3" key="1">
    <citation type="submission" date="2018-09" db="EMBL/GenBank/DDBJ databases">
        <title>Phylogenetic diversity of Pectobacterium and Dickeya strains causing blackleg disease of potato in Morocco.</title>
        <authorList>
            <person name="Oulghazi S."/>
            <person name="Moumni M."/>
            <person name="Faure D."/>
        </authorList>
    </citation>
    <scope>NUCLEOTIDE SEQUENCE [LARGE SCALE GENOMIC DNA]</scope>
    <source>
        <strain evidence="2 3">S1.15.11.2D</strain>
    </source>
</reference>
<keyword evidence="2" id="KW-0167">Capsid protein</keyword>
<accession>A0A419AUR4</accession>
<dbReference type="AlphaFoldDB" id="A0A419AUR4"/>
<keyword evidence="2" id="KW-0946">Virion</keyword>
<evidence type="ECO:0000313" key="2">
    <source>
        <dbReference type="EMBL" id="RJL50486.1"/>
    </source>
</evidence>
<keyword evidence="1" id="KW-1133">Transmembrane helix</keyword>
<sequence length="31" mass="3691">MYVMYFFGAYCFGFALFYTIGSFKSLTDRLM</sequence>
<evidence type="ECO:0000313" key="3">
    <source>
        <dbReference type="Proteomes" id="UP000283655"/>
    </source>
</evidence>
<name>A0A419AUR4_PECCA</name>
<gene>
    <name evidence="2" type="ORF">D5071_12945</name>
</gene>
<keyword evidence="1" id="KW-0812">Transmembrane</keyword>
<dbReference type="Proteomes" id="UP000283655">
    <property type="component" value="Unassembled WGS sequence"/>
</dbReference>
<proteinExistence type="predicted"/>
<protein>
    <submittedName>
        <fullName evidence="2">Phage coat protein</fullName>
    </submittedName>
</protein>
<dbReference type="EMBL" id="QZDH01000031">
    <property type="protein sequence ID" value="RJL50486.1"/>
    <property type="molecule type" value="Genomic_DNA"/>
</dbReference>
<evidence type="ECO:0000256" key="1">
    <source>
        <dbReference type="SAM" id="Phobius"/>
    </source>
</evidence>
<comment type="caution">
    <text evidence="2">The sequence shown here is derived from an EMBL/GenBank/DDBJ whole genome shotgun (WGS) entry which is preliminary data.</text>
</comment>
<organism evidence="2 3">
    <name type="scientific">Pectobacterium carotovorum</name>
    <name type="common">Erwinia carotovora</name>
    <dbReference type="NCBI Taxonomy" id="554"/>
    <lineage>
        <taxon>Bacteria</taxon>
        <taxon>Pseudomonadati</taxon>
        <taxon>Pseudomonadota</taxon>
        <taxon>Gammaproteobacteria</taxon>
        <taxon>Enterobacterales</taxon>
        <taxon>Pectobacteriaceae</taxon>
        <taxon>Pectobacterium</taxon>
    </lineage>
</organism>
<feature type="transmembrane region" description="Helical" evidence="1">
    <location>
        <begin position="6"/>
        <end position="26"/>
    </location>
</feature>
<keyword evidence="1" id="KW-0472">Membrane</keyword>